<evidence type="ECO:0000313" key="1">
    <source>
        <dbReference type="EMBL" id="KVE29305.1"/>
    </source>
</evidence>
<protein>
    <submittedName>
        <fullName evidence="1">Uncharacterized protein</fullName>
    </submittedName>
</protein>
<name>A0A103E719_9BURK</name>
<proteinExistence type="predicted"/>
<keyword evidence="2" id="KW-1185">Reference proteome</keyword>
<evidence type="ECO:0000313" key="2">
    <source>
        <dbReference type="Proteomes" id="UP000062788"/>
    </source>
</evidence>
<dbReference type="AlphaFoldDB" id="A0A103E719"/>
<gene>
    <name evidence="1" type="ORF">WS67_05475</name>
</gene>
<dbReference type="EMBL" id="LOWA01000014">
    <property type="protein sequence ID" value="KVE29305.1"/>
    <property type="molecule type" value="Genomic_DNA"/>
</dbReference>
<organism evidence="1 2">
    <name type="scientific">Burkholderia singularis</name>
    <dbReference type="NCBI Taxonomy" id="1503053"/>
    <lineage>
        <taxon>Bacteria</taxon>
        <taxon>Pseudomonadati</taxon>
        <taxon>Pseudomonadota</taxon>
        <taxon>Betaproteobacteria</taxon>
        <taxon>Burkholderiales</taxon>
        <taxon>Burkholderiaceae</taxon>
        <taxon>Burkholderia</taxon>
        <taxon>pseudomallei group</taxon>
    </lineage>
</organism>
<comment type="caution">
    <text evidence="1">The sequence shown here is derived from an EMBL/GenBank/DDBJ whole genome shotgun (WGS) entry which is preliminary data.</text>
</comment>
<sequence>MGSLSLRSARANDRRGCVYRQIVGTRNFAWMLMCGASRAYVLSASTQSIVAGDGGDARGAHGFLTVGASGNRRGRAVAAQTQCGRARRTARTTLPARLLSHRSDTPTGARLPFECAARGMPIRLPRFTSARAKPFAKRLEASFGSSRVRRVTVQAVASPRGTMRPLSSVHWRWYRCDGGQARDEACDGIGMAAGTGGIVDFRLRGLCAMSVHRTTKRWIRRHLSRRYWGNTFMRKP</sequence>
<dbReference type="Proteomes" id="UP000062788">
    <property type="component" value="Unassembled WGS sequence"/>
</dbReference>
<accession>A0A103E719</accession>
<reference evidence="1 2" key="1">
    <citation type="submission" date="2015-11" db="EMBL/GenBank/DDBJ databases">
        <title>Expanding the genomic diversity of Burkholderia species for the development of highly accurate diagnostics.</title>
        <authorList>
            <person name="Sahl J."/>
            <person name="Keim P."/>
            <person name="Wagner D."/>
        </authorList>
    </citation>
    <scope>NUCLEOTIDE SEQUENCE [LARGE SCALE GENOMIC DNA]</scope>
    <source>
        <strain evidence="1 2">TSV85</strain>
    </source>
</reference>